<dbReference type="InterPro" id="IPR011991">
    <property type="entry name" value="ArsR-like_HTH"/>
</dbReference>
<dbReference type="InterPro" id="IPR036388">
    <property type="entry name" value="WH-like_DNA-bd_sf"/>
</dbReference>
<dbReference type="InterPro" id="IPR036390">
    <property type="entry name" value="WH_DNA-bd_sf"/>
</dbReference>
<dbReference type="SUPFAM" id="SSF46785">
    <property type="entry name" value="Winged helix' DNA-binding domain"/>
    <property type="match status" value="1"/>
</dbReference>
<comment type="caution">
    <text evidence="1">The sequence shown here is derived from an EMBL/GenBank/DDBJ whole genome shotgun (WGS) entry which is preliminary data.</text>
</comment>
<gene>
    <name evidence="1" type="ORF">H8718_08645</name>
</gene>
<dbReference type="Pfam" id="PF13412">
    <property type="entry name" value="HTH_24"/>
    <property type="match status" value="1"/>
</dbReference>
<evidence type="ECO:0000313" key="1">
    <source>
        <dbReference type="EMBL" id="MBC8579597.1"/>
    </source>
</evidence>
<evidence type="ECO:0000313" key="2">
    <source>
        <dbReference type="Proteomes" id="UP000655830"/>
    </source>
</evidence>
<proteinExistence type="predicted"/>
<organism evidence="1 2">
    <name type="scientific">Zhenhengia yiwuensis</name>
    <dbReference type="NCBI Taxonomy" id="2763666"/>
    <lineage>
        <taxon>Bacteria</taxon>
        <taxon>Bacillati</taxon>
        <taxon>Bacillota</taxon>
        <taxon>Clostridia</taxon>
        <taxon>Lachnospirales</taxon>
        <taxon>Lachnospiraceae</taxon>
        <taxon>Zhenhengia</taxon>
    </lineage>
</organism>
<keyword evidence="2" id="KW-1185">Reference proteome</keyword>
<dbReference type="CDD" id="cd00090">
    <property type="entry name" value="HTH_ARSR"/>
    <property type="match status" value="1"/>
</dbReference>
<dbReference type="AlphaFoldDB" id="A0A926EJM4"/>
<name>A0A926EJM4_9FIRM</name>
<reference evidence="1" key="1">
    <citation type="submission" date="2020-08" db="EMBL/GenBank/DDBJ databases">
        <title>Genome public.</title>
        <authorList>
            <person name="Liu C."/>
            <person name="Sun Q."/>
        </authorList>
    </citation>
    <scope>NUCLEOTIDE SEQUENCE</scope>
    <source>
        <strain evidence="1">NSJ-12</strain>
    </source>
</reference>
<dbReference type="EMBL" id="JACRSY010000012">
    <property type="protein sequence ID" value="MBC8579597.1"/>
    <property type="molecule type" value="Genomic_DNA"/>
</dbReference>
<sequence>MLQYVTMPIEILELPNLNIQEKFILSLAKTLTQGCFLSNSQIASMLGISKGRVSHIISKLVKEGYLDITLEYKPNSKEVAKRTITFKQSVQQVVEAVKEVAKKVSQKAKQLKQDYVTTKATVGTQQVDQVTFAPRMYNRQPANNKTKFTTTYSHNWDMEELLRREEEYIEKLYGDDRG</sequence>
<dbReference type="Gene3D" id="1.10.10.10">
    <property type="entry name" value="Winged helix-like DNA-binding domain superfamily/Winged helix DNA-binding domain"/>
    <property type="match status" value="1"/>
</dbReference>
<dbReference type="Proteomes" id="UP000655830">
    <property type="component" value="Unassembled WGS sequence"/>
</dbReference>
<protein>
    <submittedName>
        <fullName evidence="1">Winged helix-turn-helix transcriptional regulator</fullName>
    </submittedName>
</protein>
<dbReference type="RefSeq" id="WP_249332603.1">
    <property type="nucleotide sequence ID" value="NZ_JACRSY010000012.1"/>
</dbReference>
<accession>A0A926EJM4</accession>